<keyword evidence="3" id="KW-1185">Reference proteome</keyword>
<organism evidence="2 3">
    <name type="scientific">Portunus trituberculatus</name>
    <name type="common">Swimming crab</name>
    <name type="synonym">Neptunus trituberculatus</name>
    <dbReference type="NCBI Taxonomy" id="210409"/>
    <lineage>
        <taxon>Eukaryota</taxon>
        <taxon>Metazoa</taxon>
        <taxon>Ecdysozoa</taxon>
        <taxon>Arthropoda</taxon>
        <taxon>Crustacea</taxon>
        <taxon>Multicrustacea</taxon>
        <taxon>Malacostraca</taxon>
        <taxon>Eumalacostraca</taxon>
        <taxon>Eucarida</taxon>
        <taxon>Decapoda</taxon>
        <taxon>Pleocyemata</taxon>
        <taxon>Brachyura</taxon>
        <taxon>Eubrachyura</taxon>
        <taxon>Portunoidea</taxon>
        <taxon>Portunidae</taxon>
        <taxon>Portuninae</taxon>
        <taxon>Portunus</taxon>
    </lineage>
</organism>
<feature type="chain" id="PRO_5023026899" evidence="1">
    <location>
        <begin position="20"/>
        <end position="64"/>
    </location>
</feature>
<reference evidence="2 3" key="1">
    <citation type="submission" date="2019-05" db="EMBL/GenBank/DDBJ databases">
        <title>Another draft genome of Portunus trituberculatus and its Hox gene families provides insights of decapod evolution.</title>
        <authorList>
            <person name="Jeong J.-H."/>
            <person name="Song I."/>
            <person name="Kim S."/>
            <person name="Choi T."/>
            <person name="Kim D."/>
            <person name="Ryu S."/>
            <person name="Kim W."/>
        </authorList>
    </citation>
    <scope>NUCLEOTIDE SEQUENCE [LARGE SCALE GENOMIC DNA]</scope>
    <source>
        <tissue evidence="2">Muscle</tissue>
    </source>
</reference>
<comment type="caution">
    <text evidence="2">The sequence shown here is derived from an EMBL/GenBank/DDBJ whole genome shotgun (WGS) entry which is preliminary data.</text>
</comment>
<dbReference type="EMBL" id="VSRR010002501">
    <property type="protein sequence ID" value="MPC31768.1"/>
    <property type="molecule type" value="Genomic_DNA"/>
</dbReference>
<evidence type="ECO:0000256" key="1">
    <source>
        <dbReference type="SAM" id="SignalP"/>
    </source>
</evidence>
<protein>
    <submittedName>
        <fullName evidence="2">Uncharacterized protein</fullName>
    </submittedName>
</protein>
<evidence type="ECO:0000313" key="3">
    <source>
        <dbReference type="Proteomes" id="UP000324222"/>
    </source>
</evidence>
<sequence>MCSLLVHLCALLLNKLIFTGIEFSWDKVVYSNSMGPSKWYSHRKKLGTIPIDTQIPSSNCSPVP</sequence>
<evidence type="ECO:0000313" key="2">
    <source>
        <dbReference type="EMBL" id="MPC31768.1"/>
    </source>
</evidence>
<dbReference type="AlphaFoldDB" id="A0A5B7EE33"/>
<keyword evidence="1" id="KW-0732">Signal</keyword>
<feature type="signal peptide" evidence="1">
    <location>
        <begin position="1"/>
        <end position="19"/>
    </location>
</feature>
<accession>A0A5B7EE33</accession>
<gene>
    <name evidence="2" type="ORF">E2C01_025066</name>
</gene>
<proteinExistence type="predicted"/>
<dbReference type="Proteomes" id="UP000324222">
    <property type="component" value="Unassembled WGS sequence"/>
</dbReference>
<name>A0A5B7EE33_PORTR</name>